<reference evidence="1" key="1">
    <citation type="submission" date="2019-12" db="EMBL/GenBank/DDBJ databases">
        <title>Genome sequencing and annotation of Brassica cretica.</title>
        <authorList>
            <person name="Studholme D.J."/>
            <person name="Sarris P."/>
        </authorList>
    </citation>
    <scope>NUCLEOTIDE SEQUENCE</scope>
    <source>
        <strain evidence="1">PFS-109/04</strain>
        <tissue evidence="1">Leaf</tissue>
    </source>
</reference>
<dbReference type="EMBL" id="QGKX02000095">
    <property type="protein sequence ID" value="KAF3574325.1"/>
    <property type="molecule type" value="Genomic_DNA"/>
</dbReference>
<dbReference type="AlphaFoldDB" id="A0A8S9RNS6"/>
<protein>
    <submittedName>
        <fullName evidence="1">Uncharacterized protein</fullName>
    </submittedName>
</protein>
<organism evidence="1 2">
    <name type="scientific">Brassica cretica</name>
    <name type="common">Mustard</name>
    <dbReference type="NCBI Taxonomy" id="69181"/>
    <lineage>
        <taxon>Eukaryota</taxon>
        <taxon>Viridiplantae</taxon>
        <taxon>Streptophyta</taxon>
        <taxon>Embryophyta</taxon>
        <taxon>Tracheophyta</taxon>
        <taxon>Spermatophyta</taxon>
        <taxon>Magnoliopsida</taxon>
        <taxon>eudicotyledons</taxon>
        <taxon>Gunneridae</taxon>
        <taxon>Pentapetalae</taxon>
        <taxon>rosids</taxon>
        <taxon>malvids</taxon>
        <taxon>Brassicales</taxon>
        <taxon>Brassicaceae</taxon>
        <taxon>Brassiceae</taxon>
        <taxon>Brassica</taxon>
    </lineage>
</organism>
<evidence type="ECO:0000313" key="2">
    <source>
        <dbReference type="Proteomes" id="UP000712600"/>
    </source>
</evidence>
<accession>A0A8S9RNS6</accession>
<evidence type="ECO:0000313" key="1">
    <source>
        <dbReference type="EMBL" id="KAF3574325.1"/>
    </source>
</evidence>
<comment type="caution">
    <text evidence="1">The sequence shown here is derived from an EMBL/GenBank/DDBJ whole genome shotgun (WGS) entry which is preliminary data.</text>
</comment>
<proteinExistence type="predicted"/>
<name>A0A8S9RNS6_BRACR</name>
<sequence>MAPNACAAAPRSPHFFQNGQDTCRMPPLLPYVMLHDRHSCKAPQHHTHGWPHALVACAATLRAWSVHLVLLPVRLHVLLPCTETPRASIDTQLVRWLTTHSNRM</sequence>
<dbReference type="Proteomes" id="UP000712600">
    <property type="component" value="Unassembled WGS sequence"/>
</dbReference>
<gene>
    <name evidence="1" type="ORF">F2Q69_00058868</name>
</gene>